<dbReference type="KEGG" id="cprv:CYPRO_2259"/>
<reference evidence="1 2" key="1">
    <citation type="submission" date="2018-03" db="EMBL/GenBank/DDBJ databases">
        <title>Phenotypic and genomic properties of Cyclonatronum proteinivorum gen. nov., sp. nov., a haloalkaliphilic bacteroidete from soda lakes possessing Na+-translocating rhodopsin.</title>
        <authorList>
            <person name="Toshchakov S.V."/>
            <person name="Korzhenkov A."/>
            <person name="Samarov N.I."/>
            <person name="Kublanov I.V."/>
            <person name="Muntyan M.S."/>
            <person name="Sorokin D.Y."/>
        </authorList>
    </citation>
    <scope>NUCLEOTIDE SEQUENCE [LARGE SCALE GENOMIC DNA]</scope>
    <source>
        <strain evidence="1 2">Omega</strain>
    </source>
</reference>
<sequence length="269" mass="30859">MRDFSVKTVLLLLLLFAGIGATALSLHYADTEPAPELSSMFEAREQFTYEVRYGFMRLGNVYVSARDTLIDGKKLLHTTATIQSNSGIPLMGSRRYEYHSLLAQNDSTVWAHKFWVDNVHRERFPEYAYHFDYERGHIVVEKYDTPADTLELPGLLDGGPALFYVGRNHAGMDTEINYPIFIDEEVAYVNIRSTTERDRIRSEALGNEMRDVYLSFGDASIDGPFGFSGKFESRYDTGTWRLPIEARVSVWIGNVRIRLKDYHKNERSS</sequence>
<accession>A0A345UM03</accession>
<dbReference type="Proteomes" id="UP000254808">
    <property type="component" value="Chromosome"/>
</dbReference>
<organism evidence="1 2">
    <name type="scientific">Cyclonatronum proteinivorum</name>
    <dbReference type="NCBI Taxonomy" id="1457365"/>
    <lineage>
        <taxon>Bacteria</taxon>
        <taxon>Pseudomonadati</taxon>
        <taxon>Balneolota</taxon>
        <taxon>Balneolia</taxon>
        <taxon>Balneolales</taxon>
        <taxon>Cyclonatronaceae</taxon>
        <taxon>Cyclonatronum</taxon>
    </lineage>
</organism>
<proteinExistence type="predicted"/>
<name>A0A345UM03_9BACT</name>
<dbReference type="RefSeq" id="WP_114984681.1">
    <property type="nucleotide sequence ID" value="NZ_CP027806.1"/>
</dbReference>
<protein>
    <recommendedName>
        <fullName evidence="3">DUF3108 domain-containing protein</fullName>
    </recommendedName>
</protein>
<evidence type="ECO:0008006" key="3">
    <source>
        <dbReference type="Google" id="ProtNLM"/>
    </source>
</evidence>
<dbReference type="AlphaFoldDB" id="A0A345UM03"/>
<evidence type="ECO:0000313" key="2">
    <source>
        <dbReference type="Proteomes" id="UP000254808"/>
    </source>
</evidence>
<dbReference type="EMBL" id="CP027806">
    <property type="protein sequence ID" value="AXJ01505.1"/>
    <property type="molecule type" value="Genomic_DNA"/>
</dbReference>
<gene>
    <name evidence="1" type="ORF">CYPRO_2259</name>
</gene>
<evidence type="ECO:0000313" key="1">
    <source>
        <dbReference type="EMBL" id="AXJ01505.1"/>
    </source>
</evidence>
<dbReference type="OrthoDB" id="9808473at2"/>
<keyword evidence="2" id="KW-1185">Reference proteome</keyword>